<evidence type="ECO:0000313" key="8">
    <source>
        <dbReference type="EMBL" id="KAB8077665.1"/>
    </source>
</evidence>
<proteinExistence type="inferred from homology"/>
<dbReference type="OrthoDB" id="5429740at2759"/>
<dbReference type="InterPro" id="IPR052337">
    <property type="entry name" value="SAT4-like"/>
</dbReference>
<evidence type="ECO:0000259" key="7">
    <source>
        <dbReference type="Pfam" id="PF20684"/>
    </source>
</evidence>
<protein>
    <recommendedName>
        <fullName evidence="7">Rhodopsin domain-containing protein</fullName>
    </recommendedName>
</protein>
<feature type="transmembrane region" description="Helical" evidence="6">
    <location>
        <begin position="47"/>
        <end position="73"/>
    </location>
</feature>
<keyword evidence="4 6" id="KW-0472">Membrane</keyword>
<evidence type="ECO:0000313" key="9">
    <source>
        <dbReference type="Proteomes" id="UP000326565"/>
    </source>
</evidence>
<name>A0A5N5XBZ4_9EURO</name>
<gene>
    <name evidence="8" type="ORF">BDV29DRAFT_188539</name>
</gene>
<comment type="subcellular location">
    <subcellularLocation>
        <location evidence="1">Membrane</location>
        <topology evidence="1">Multi-pass membrane protein</topology>
    </subcellularLocation>
</comment>
<accession>A0A5N5XBZ4</accession>
<dbReference type="AlphaFoldDB" id="A0A5N5XBZ4"/>
<organism evidence="8 9">
    <name type="scientific">Aspergillus leporis</name>
    <dbReference type="NCBI Taxonomy" id="41062"/>
    <lineage>
        <taxon>Eukaryota</taxon>
        <taxon>Fungi</taxon>
        <taxon>Dikarya</taxon>
        <taxon>Ascomycota</taxon>
        <taxon>Pezizomycotina</taxon>
        <taxon>Eurotiomycetes</taxon>
        <taxon>Eurotiomycetidae</taxon>
        <taxon>Eurotiales</taxon>
        <taxon>Aspergillaceae</taxon>
        <taxon>Aspergillus</taxon>
        <taxon>Aspergillus subgen. Circumdati</taxon>
    </lineage>
</organism>
<feature type="transmembrane region" description="Helical" evidence="6">
    <location>
        <begin position="14"/>
        <end position="35"/>
    </location>
</feature>
<evidence type="ECO:0000256" key="3">
    <source>
        <dbReference type="ARBA" id="ARBA00022989"/>
    </source>
</evidence>
<sequence length="220" mass="24469">MASSGAHLGDQKSVLVGTWVNAAVAIVVVAFRIIAKLKLRHVGSDDCAMFAALLFALTASILFTIALLVFGFGNGLDTRPHSDQVNAFKHYTIMQICSITSTCLGRVAFILYLLPILSTRKFYKISLWMLLVLQMAVNFVTVVLILAQCRDLDGIWDPLAEAETECLDEYVQLYFGYFQCTCNSLTGLILSVYPSYIFWNLKLRRRVKISLIALTSLGLL</sequence>
<dbReference type="InterPro" id="IPR049326">
    <property type="entry name" value="Rhodopsin_dom_fungi"/>
</dbReference>
<evidence type="ECO:0000256" key="5">
    <source>
        <dbReference type="ARBA" id="ARBA00038359"/>
    </source>
</evidence>
<feature type="transmembrane region" description="Helical" evidence="6">
    <location>
        <begin position="126"/>
        <end position="147"/>
    </location>
</feature>
<feature type="transmembrane region" description="Helical" evidence="6">
    <location>
        <begin position="93"/>
        <end position="114"/>
    </location>
</feature>
<evidence type="ECO:0000256" key="2">
    <source>
        <dbReference type="ARBA" id="ARBA00022692"/>
    </source>
</evidence>
<dbReference type="Pfam" id="PF20684">
    <property type="entry name" value="Fung_rhodopsin"/>
    <property type="match status" value="1"/>
</dbReference>
<dbReference type="GO" id="GO:0016020">
    <property type="term" value="C:membrane"/>
    <property type="evidence" value="ECO:0007669"/>
    <property type="project" value="UniProtKB-SubCell"/>
</dbReference>
<dbReference type="PANTHER" id="PTHR33048">
    <property type="entry name" value="PTH11-LIKE INTEGRAL MEMBRANE PROTEIN (AFU_ORTHOLOGUE AFUA_5G11245)"/>
    <property type="match status" value="1"/>
</dbReference>
<evidence type="ECO:0000256" key="6">
    <source>
        <dbReference type="SAM" id="Phobius"/>
    </source>
</evidence>
<feature type="domain" description="Rhodopsin" evidence="7">
    <location>
        <begin position="32"/>
        <end position="219"/>
    </location>
</feature>
<dbReference type="Proteomes" id="UP000326565">
    <property type="component" value="Unassembled WGS sequence"/>
</dbReference>
<feature type="transmembrane region" description="Helical" evidence="6">
    <location>
        <begin position="174"/>
        <end position="199"/>
    </location>
</feature>
<dbReference type="EMBL" id="ML732166">
    <property type="protein sequence ID" value="KAB8077665.1"/>
    <property type="molecule type" value="Genomic_DNA"/>
</dbReference>
<comment type="similarity">
    <text evidence="5">Belongs to the SAT4 family.</text>
</comment>
<evidence type="ECO:0000256" key="1">
    <source>
        <dbReference type="ARBA" id="ARBA00004141"/>
    </source>
</evidence>
<reference evidence="8 9" key="1">
    <citation type="submission" date="2019-04" db="EMBL/GenBank/DDBJ databases">
        <title>Friends and foes A comparative genomics study of 23 Aspergillus species from section Flavi.</title>
        <authorList>
            <consortium name="DOE Joint Genome Institute"/>
            <person name="Kjaerbolling I."/>
            <person name="Vesth T."/>
            <person name="Frisvad J.C."/>
            <person name="Nybo J.L."/>
            <person name="Theobald S."/>
            <person name="Kildgaard S."/>
            <person name="Isbrandt T."/>
            <person name="Kuo A."/>
            <person name="Sato A."/>
            <person name="Lyhne E.K."/>
            <person name="Kogle M.E."/>
            <person name="Wiebenga A."/>
            <person name="Kun R.S."/>
            <person name="Lubbers R.J."/>
            <person name="Makela M.R."/>
            <person name="Barry K."/>
            <person name="Chovatia M."/>
            <person name="Clum A."/>
            <person name="Daum C."/>
            <person name="Haridas S."/>
            <person name="He G."/>
            <person name="LaButti K."/>
            <person name="Lipzen A."/>
            <person name="Mondo S."/>
            <person name="Riley R."/>
            <person name="Salamov A."/>
            <person name="Simmons B.A."/>
            <person name="Magnuson J.K."/>
            <person name="Henrissat B."/>
            <person name="Mortensen U.H."/>
            <person name="Larsen T.O."/>
            <person name="Devries R.P."/>
            <person name="Grigoriev I.V."/>
            <person name="Machida M."/>
            <person name="Baker S.E."/>
            <person name="Andersen M.R."/>
        </authorList>
    </citation>
    <scope>NUCLEOTIDE SEQUENCE [LARGE SCALE GENOMIC DNA]</scope>
    <source>
        <strain evidence="8 9">CBS 151.66</strain>
    </source>
</reference>
<keyword evidence="2 6" id="KW-0812">Transmembrane</keyword>
<keyword evidence="3 6" id="KW-1133">Transmembrane helix</keyword>
<dbReference type="PANTHER" id="PTHR33048:SF155">
    <property type="entry name" value="INTEGRAL MEMBRANE PROTEIN"/>
    <property type="match status" value="1"/>
</dbReference>
<keyword evidence="9" id="KW-1185">Reference proteome</keyword>
<evidence type="ECO:0000256" key="4">
    <source>
        <dbReference type="ARBA" id="ARBA00023136"/>
    </source>
</evidence>